<dbReference type="Proteomes" id="UP000603457">
    <property type="component" value="Unassembled WGS sequence"/>
</dbReference>
<dbReference type="InterPro" id="IPR036291">
    <property type="entry name" value="NAD(P)-bd_dom_sf"/>
</dbReference>
<dbReference type="CDD" id="cd05325">
    <property type="entry name" value="carb_red_sniffer_like_SDR_c"/>
    <property type="match status" value="1"/>
</dbReference>
<dbReference type="EMBL" id="JACJTB010000001">
    <property type="protein sequence ID" value="MBD2592796.1"/>
    <property type="molecule type" value="Genomic_DNA"/>
</dbReference>
<dbReference type="InterPro" id="IPR002347">
    <property type="entry name" value="SDR_fam"/>
</dbReference>
<dbReference type="RefSeq" id="WP_190965801.1">
    <property type="nucleotide sequence ID" value="NZ_JACJTB010000001.1"/>
</dbReference>
<reference evidence="1 2" key="1">
    <citation type="journal article" date="2020" name="ISME J.">
        <title>Comparative genomics reveals insights into cyanobacterial evolution and habitat adaptation.</title>
        <authorList>
            <person name="Chen M.Y."/>
            <person name="Teng W.K."/>
            <person name="Zhao L."/>
            <person name="Hu C.X."/>
            <person name="Zhou Y.K."/>
            <person name="Han B.P."/>
            <person name="Song L.R."/>
            <person name="Shu W.S."/>
        </authorList>
    </citation>
    <scope>NUCLEOTIDE SEQUENCE [LARGE SCALE GENOMIC DNA]</scope>
    <source>
        <strain evidence="1 2">FACHB-130</strain>
    </source>
</reference>
<dbReference type="Gene3D" id="3.40.50.720">
    <property type="entry name" value="NAD(P)-binding Rossmann-like Domain"/>
    <property type="match status" value="1"/>
</dbReference>
<organism evidence="1 2">
    <name type="scientific">Nostoc spongiaeforme FACHB-130</name>
    <dbReference type="NCBI Taxonomy" id="1357510"/>
    <lineage>
        <taxon>Bacteria</taxon>
        <taxon>Bacillati</taxon>
        <taxon>Cyanobacteriota</taxon>
        <taxon>Cyanophyceae</taxon>
        <taxon>Nostocales</taxon>
        <taxon>Nostocaceae</taxon>
        <taxon>Nostoc</taxon>
    </lineage>
</organism>
<dbReference type="PRINTS" id="PR00081">
    <property type="entry name" value="GDHRDH"/>
</dbReference>
<dbReference type="PANTHER" id="PTHR43544:SF12">
    <property type="entry name" value="NAD(P)-BINDING ROSSMANN-FOLD SUPERFAMILY PROTEIN"/>
    <property type="match status" value="1"/>
</dbReference>
<evidence type="ECO:0000313" key="2">
    <source>
        <dbReference type="Proteomes" id="UP000603457"/>
    </source>
</evidence>
<proteinExistence type="predicted"/>
<keyword evidence="2" id="KW-1185">Reference proteome</keyword>
<protein>
    <submittedName>
        <fullName evidence="1">SDR family NAD(P)-dependent oxidoreductase</fullName>
    </submittedName>
</protein>
<dbReference type="InterPro" id="IPR051468">
    <property type="entry name" value="Fungal_SecMetab_SDRs"/>
</dbReference>
<evidence type="ECO:0000313" key="1">
    <source>
        <dbReference type="EMBL" id="MBD2592796.1"/>
    </source>
</evidence>
<sequence>MPFRENFNNANAMIIGASQGIGLGFVKQLIQDTRIDKIYATHRQEQTAQELLDLTEEYPDKLNSLQMDITDESQIVKAVQNIRSQINKLHLVINCVGLLHEGDLQPEKSLKHINPENLLRYFQINSIGAVLLAKHLLPLFRHQEPSVFASISAKVGSIGDNQLGGWYGYRASKAALNMLMRTTAIEYGRISPQTLVVTLHPGTTDTRLSRPFQRNVPPEKLFSVERTVSQLLTVIEKLEPSDSGQFFSWDGSKLPW</sequence>
<accession>A0ABR8FPL7</accession>
<dbReference type="SUPFAM" id="SSF51735">
    <property type="entry name" value="NAD(P)-binding Rossmann-fold domains"/>
    <property type="match status" value="1"/>
</dbReference>
<comment type="caution">
    <text evidence="1">The sequence shown here is derived from an EMBL/GenBank/DDBJ whole genome shotgun (WGS) entry which is preliminary data.</text>
</comment>
<dbReference type="Pfam" id="PF00106">
    <property type="entry name" value="adh_short"/>
    <property type="match status" value="1"/>
</dbReference>
<name>A0ABR8FPL7_9NOSO</name>
<gene>
    <name evidence="1" type="ORF">H6G74_00430</name>
</gene>
<dbReference type="PANTHER" id="PTHR43544">
    <property type="entry name" value="SHORT-CHAIN DEHYDROGENASE/REDUCTASE"/>
    <property type="match status" value="1"/>
</dbReference>